<dbReference type="SUPFAM" id="SSF54695">
    <property type="entry name" value="POZ domain"/>
    <property type="match status" value="1"/>
</dbReference>
<dbReference type="RefSeq" id="XP_044652126.1">
    <property type="nucleotide sequence ID" value="XM_044796191.1"/>
</dbReference>
<accession>A0A9P3C764</accession>
<reference evidence="2 3" key="1">
    <citation type="submission" date="2021-01" db="EMBL/GenBank/DDBJ databases">
        <title>Cercospora kikuchii MAFF 305040 whole genome shotgun sequence.</title>
        <authorList>
            <person name="Kashiwa T."/>
            <person name="Suzuki T."/>
        </authorList>
    </citation>
    <scope>NUCLEOTIDE SEQUENCE [LARGE SCALE GENOMIC DNA]</scope>
    <source>
        <strain evidence="2 3">MAFF 305040</strain>
    </source>
</reference>
<dbReference type="InterPro" id="IPR011333">
    <property type="entry name" value="SKP1/BTB/POZ_sf"/>
</dbReference>
<gene>
    <name evidence="2" type="ORF">CKM354_000108100</name>
</gene>
<dbReference type="PANTHER" id="PTHR47843">
    <property type="entry name" value="BTB DOMAIN-CONTAINING PROTEIN-RELATED"/>
    <property type="match status" value="1"/>
</dbReference>
<dbReference type="EMBL" id="BOLY01000001">
    <property type="protein sequence ID" value="GIZ37639.1"/>
    <property type="molecule type" value="Genomic_DNA"/>
</dbReference>
<dbReference type="Gene3D" id="3.30.710.10">
    <property type="entry name" value="Potassium Channel Kv1.1, Chain A"/>
    <property type="match status" value="1"/>
</dbReference>
<protein>
    <recommendedName>
        <fullName evidence="1">BTB domain-containing protein</fullName>
    </recommendedName>
</protein>
<dbReference type="OrthoDB" id="1022638at2759"/>
<dbReference type="GeneID" id="68286656"/>
<dbReference type="PROSITE" id="PS50097">
    <property type="entry name" value="BTB"/>
    <property type="match status" value="1"/>
</dbReference>
<proteinExistence type="predicted"/>
<dbReference type="CDD" id="cd18186">
    <property type="entry name" value="BTB_POZ_ZBTB_KLHL-like"/>
    <property type="match status" value="1"/>
</dbReference>
<dbReference type="InterPro" id="IPR000210">
    <property type="entry name" value="BTB/POZ_dom"/>
</dbReference>
<name>A0A9P3C764_9PEZI</name>
<evidence type="ECO:0000259" key="1">
    <source>
        <dbReference type="PROSITE" id="PS50097"/>
    </source>
</evidence>
<sequence>MERPSPREPRRFGADSISIIAGTHGDVEAFMVHETLLKERGGFFEAALNKQWKEGRERKIELPEDEPDTVAKYIEWLYTKTVSPHTQKNLKDWDMWDAHKQYEYLAKLYIFGEKVQDTEFCNRCIDKFIGTANQEFIDSDNEACFYYPGNLTIKMIFQKTHQGSPIQSACVDIYWHNAAENWFEAGWKGEGDVTHLLECPEFLLGLVRKSAGQRRAEMTKDVVLDPEVYYK</sequence>
<dbReference type="PANTHER" id="PTHR47843:SF2">
    <property type="entry name" value="BTB DOMAIN-CONTAINING PROTEIN"/>
    <property type="match status" value="1"/>
</dbReference>
<feature type="domain" description="BTB" evidence="1">
    <location>
        <begin position="15"/>
        <end position="86"/>
    </location>
</feature>
<organism evidence="2 3">
    <name type="scientific">Cercospora kikuchii</name>
    <dbReference type="NCBI Taxonomy" id="84275"/>
    <lineage>
        <taxon>Eukaryota</taxon>
        <taxon>Fungi</taxon>
        <taxon>Dikarya</taxon>
        <taxon>Ascomycota</taxon>
        <taxon>Pezizomycotina</taxon>
        <taxon>Dothideomycetes</taxon>
        <taxon>Dothideomycetidae</taxon>
        <taxon>Mycosphaerellales</taxon>
        <taxon>Mycosphaerellaceae</taxon>
        <taxon>Cercospora</taxon>
    </lineage>
</organism>
<keyword evidence="3" id="KW-1185">Reference proteome</keyword>
<dbReference type="Proteomes" id="UP000825890">
    <property type="component" value="Unassembled WGS sequence"/>
</dbReference>
<evidence type="ECO:0000313" key="2">
    <source>
        <dbReference type="EMBL" id="GIZ37639.1"/>
    </source>
</evidence>
<dbReference type="AlphaFoldDB" id="A0A9P3C764"/>
<comment type="caution">
    <text evidence="2">The sequence shown here is derived from an EMBL/GenBank/DDBJ whole genome shotgun (WGS) entry which is preliminary data.</text>
</comment>
<evidence type="ECO:0000313" key="3">
    <source>
        <dbReference type="Proteomes" id="UP000825890"/>
    </source>
</evidence>